<protein>
    <submittedName>
        <fullName evidence="1">Uncharacterized protein</fullName>
    </submittedName>
</protein>
<sequence length="96" mass="10069">MGEAGGGGGNIGRWRKRKQGCMVGLKNTRAVGLGLSAAARWKRSGKAVKGPATNLRCEGVKRQSRTGSDRGCTSFVLLIGERSQSLSPRAPLTLEG</sequence>
<proteinExistence type="predicted"/>
<dbReference type="Proteomes" id="UP000673691">
    <property type="component" value="Unassembled WGS sequence"/>
</dbReference>
<dbReference type="EMBL" id="JAEFCI010001134">
    <property type="protein sequence ID" value="KAG5463102.1"/>
    <property type="molecule type" value="Genomic_DNA"/>
</dbReference>
<evidence type="ECO:0000313" key="2">
    <source>
        <dbReference type="Proteomes" id="UP000673691"/>
    </source>
</evidence>
<gene>
    <name evidence="1" type="ORF">BJ554DRAFT_1734</name>
</gene>
<keyword evidence="2" id="KW-1185">Reference proteome</keyword>
<comment type="caution">
    <text evidence="1">The sequence shown here is derived from an EMBL/GenBank/DDBJ whole genome shotgun (WGS) entry which is preliminary data.</text>
</comment>
<reference evidence="1 2" key="1">
    <citation type="journal article" name="Sci. Rep.">
        <title>Genome-scale phylogenetic analyses confirm Olpidium as the closest living zoosporic fungus to the non-flagellated, terrestrial fungi.</title>
        <authorList>
            <person name="Chang Y."/>
            <person name="Rochon D."/>
            <person name="Sekimoto S."/>
            <person name="Wang Y."/>
            <person name="Chovatia M."/>
            <person name="Sandor L."/>
            <person name="Salamov A."/>
            <person name="Grigoriev I.V."/>
            <person name="Stajich J.E."/>
            <person name="Spatafora J.W."/>
        </authorList>
    </citation>
    <scope>NUCLEOTIDE SEQUENCE [LARGE SCALE GENOMIC DNA]</scope>
    <source>
        <strain evidence="1">S191</strain>
    </source>
</reference>
<accession>A0A8H8DMB3</accession>
<organism evidence="1 2">
    <name type="scientific">Olpidium bornovanus</name>
    <dbReference type="NCBI Taxonomy" id="278681"/>
    <lineage>
        <taxon>Eukaryota</taxon>
        <taxon>Fungi</taxon>
        <taxon>Fungi incertae sedis</taxon>
        <taxon>Olpidiomycota</taxon>
        <taxon>Olpidiomycotina</taxon>
        <taxon>Olpidiomycetes</taxon>
        <taxon>Olpidiales</taxon>
        <taxon>Olpidiaceae</taxon>
        <taxon>Olpidium</taxon>
    </lineage>
</organism>
<dbReference type="AlphaFoldDB" id="A0A8H8DMB3"/>
<evidence type="ECO:0000313" key="1">
    <source>
        <dbReference type="EMBL" id="KAG5463102.1"/>
    </source>
</evidence>
<name>A0A8H8DMB3_9FUNG</name>